<name>A0A2M4DRU7_ANODA</name>
<feature type="transmembrane region" description="Helical" evidence="1">
    <location>
        <begin position="6"/>
        <end position="24"/>
    </location>
</feature>
<dbReference type="EMBL" id="GGFL01016061">
    <property type="protein sequence ID" value="MBW80239.1"/>
    <property type="molecule type" value="Transcribed_RNA"/>
</dbReference>
<keyword evidence="1" id="KW-0472">Membrane</keyword>
<sequence>MKCNVYLIVIALTVWYGVWCLLEGESGGTLNRRSGQSSAGFFAYLGPPDFRWRTHIYSTFKLLGLVNQE</sequence>
<dbReference type="AlphaFoldDB" id="A0A2M4DRU7"/>
<keyword evidence="1" id="KW-1133">Transmembrane helix</keyword>
<evidence type="ECO:0000313" key="2">
    <source>
        <dbReference type="EMBL" id="MBW80239.1"/>
    </source>
</evidence>
<evidence type="ECO:0000256" key="1">
    <source>
        <dbReference type="SAM" id="Phobius"/>
    </source>
</evidence>
<organism evidence="2">
    <name type="scientific">Anopheles darlingi</name>
    <name type="common">Mosquito</name>
    <dbReference type="NCBI Taxonomy" id="43151"/>
    <lineage>
        <taxon>Eukaryota</taxon>
        <taxon>Metazoa</taxon>
        <taxon>Ecdysozoa</taxon>
        <taxon>Arthropoda</taxon>
        <taxon>Hexapoda</taxon>
        <taxon>Insecta</taxon>
        <taxon>Pterygota</taxon>
        <taxon>Neoptera</taxon>
        <taxon>Endopterygota</taxon>
        <taxon>Diptera</taxon>
        <taxon>Nematocera</taxon>
        <taxon>Culicoidea</taxon>
        <taxon>Culicidae</taxon>
        <taxon>Anophelinae</taxon>
        <taxon>Anopheles</taxon>
    </lineage>
</organism>
<accession>A0A2M4DRU7</accession>
<protein>
    <submittedName>
        <fullName evidence="2">Putative secreted protein</fullName>
    </submittedName>
</protein>
<reference evidence="2" key="1">
    <citation type="submission" date="2018-01" db="EMBL/GenBank/DDBJ databases">
        <title>An insight into the sialome of Amazonian anophelines.</title>
        <authorList>
            <person name="Ribeiro J.M."/>
            <person name="Scarpassa V."/>
            <person name="Calvo E."/>
        </authorList>
    </citation>
    <scope>NUCLEOTIDE SEQUENCE</scope>
</reference>
<proteinExistence type="predicted"/>
<keyword evidence="1" id="KW-0812">Transmembrane</keyword>